<sequence length="304" mass="34601">MTEESSNLFQNDNAEFEEIFETDIVGQMNKEDQQALKKKILGNIKTGIQKHEKKRSNRRRILSYTKIAASILVILAINGALWTTLKLEKHTYQTGSNETLKIELPDGSTALLNSNSSLSYTYNLAFGFERKVELIGEAYFEIAKDAESKRFVINEGDVMEVEVFGTEFNLKNQHPIHKLTLIEGSVKLGYQSEQGNTNRMVVPGETIKLNVENHQLEAKTVADPIKLLAWQDRKLRMQNESLEEVLSIVTELYDLELVDQTPPTNYHLISGSLPLTDNPNEVIENIEVLFDTKIHLEQNPIRVQ</sequence>
<evidence type="ECO:0000313" key="3">
    <source>
        <dbReference type="EMBL" id="TXE11260.1"/>
    </source>
</evidence>
<dbReference type="EMBL" id="VORW01000006">
    <property type="protein sequence ID" value="TXE11260.1"/>
    <property type="molecule type" value="Genomic_DNA"/>
</dbReference>
<dbReference type="PANTHER" id="PTHR30273:SF2">
    <property type="entry name" value="PROTEIN FECR"/>
    <property type="match status" value="1"/>
</dbReference>
<dbReference type="OrthoDB" id="1523489at2"/>
<dbReference type="RefSeq" id="WP_146917895.1">
    <property type="nucleotide sequence ID" value="NZ_VORW01000006.1"/>
</dbReference>
<dbReference type="PIRSF" id="PIRSF018266">
    <property type="entry name" value="FecR"/>
    <property type="match status" value="1"/>
</dbReference>
<dbReference type="Pfam" id="PF04773">
    <property type="entry name" value="FecR"/>
    <property type="match status" value="1"/>
</dbReference>
<evidence type="ECO:0000259" key="2">
    <source>
        <dbReference type="Pfam" id="PF04773"/>
    </source>
</evidence>
<proteinExistence type="predicted"/>
<evidence type="ECO:0000256" key="1">
    <source>
        <dbReference type="SAM" id="Phobius"/>
    </source>
</evidence>
<keyword evidence="1" id="KW-0812">Transmembrane</keyword>
<organism evidence="3 4">
    <name type="scientific">Algoriphagus aquimarinus</name>
    <dbReference type="NCBI Taxonomy" id="237018"/>
    <lineage>
        <taxon>Bacteria</taxon>
        <taxon>Pseudomonadati</taxon>
        <taxon>Bacteroidota</taxon>
        <taxon>Cytophagia</taxon>
        <taxon>Cytophagales</taxon>
        <taxon>Cyclobacteriaceae</taxon>
        <taxon>Algoriphagus</taxon>
    </lineage>
</organism>
<dbReference type="Proteomes" id="UP000321935">
    <property type="component" value="Unassembled WGS sequence"/>
</dbReference>
<dbReference type="PANTHER" id="PTHR30273">
    <property type="entry name" value="PERIPLASMIC SIGNAL SENSOR AND SIGMA FACTOR ACTIVATOR FECR-RELATED"/>
    <property type="match status" value="1"/>
</dbReference>
<keyword evidence="1" id="KW-1133">Transmembrane helix</keyword>
<dbReference type="InterPro" id="IPR006860">
    <property type="entry name" value="FecR"/>
</dbReference>
<dbReference type="Gene3D" id="2.60.120.1440">
    <property type="match status" value="1"/>
</dbReference>
<name>A0A5C7ARI0_9BACT</name>
<evidence type="ECO:0000313" key="4">
    <source>
        <dbReference type="Proteomes" id="UP000321935"/>
    </source>
</evidence>
<dbReference type="GO" id="GO:0016989">
    <property type="term" value="F:sigma factor antagonist activity"/>
    <property type="evidence" value="ECO:0007669"/>
    <property type="project" value="TreeGrafter"/>
</dbReference>
<feature type="transmembrane region" description="Helical" evidence="1">
    <location>
        <begin position="61"/>
        <end position="82"/>
    </location>
</feature>
<feature type="domain" description="FecR protein" evidence="2">
    <location>
        <begin position="91"/>
        <end position="187"/>
    </location>
</feature>
<keyword evidence="1" id="KW-0472">Membrane</keyword>
<accession>A0A5C7ARI0</accession>
<dbReference type="AlphaFoldDB" id="A0A5C7ARI0"/>
<gene>
    <name evidence="3" type="ORF">ESV85_11990</name>
</gene>
<reference evidence="3 4" key="1">
    <citation type="submission" date="2019-08" db="EMBL/GenBank/DDBJ databases">
        <title>Genomes sequence of Algoriphagus aquimarinus ACAM450.</title>
        <authorList>
            <person name="Bowman J.P."/>
        </authorList>
    </citation>
    <scope>NUCLEOTIDE SEQUENCE [LARGE SCALE GENOMIC DNA]</scope>
    <source>
        <strain evidence="3 4">ACAM 450</strain>
    </source>
</reference>
<protein>
    <submittedName>
        <fullName evidence="3">DUF4974 domain-containing protein</fullName>
    </submittedName>
</protein>
<comment type="caution">
    <text evidence="3">The sequence shown here is derived from an EMBL/GenBank/DDBJ whole genome shotgun (WGS) entry which is preliminary data.</text>
</comment>
<dbReference type="InterPro" id="IPR012373">
    <property type="entry name" value="Ferrdict_sens_TM"/>
</dbReference>
<dbReference type="Gene3D" id="3.55.50.30">
    <property type="match status" value="1"/>
</dbReference>